<accession>A0A511MYN9</accession>
<organism evidence="1 2">
    <name type="scientific">Deinococcus cellulosilyticus (strain DSM 18568 / NBRC 106333 / KACC 11606 / 5516J-15)</name>
    <dbReference type="NCBI Taxonomy" id="1223518"/>
    <lineage>
        <taxon>Bacteria</taxon>
        <taxon>Thermotogati</taxon>
        <taxon>Deinococcota</taxon>
        <taxon>Deinococci</taxon>
        <taxon>Deinococcales</taxon>
        <taxon>Deinococcaceae</taxon>
        <taxon>Deinococcus</taxon>
    </lineage>
</organism>
<evidence type="ECO:0008006" key="3">
    <source>
        <dbReference type="Google" id="ProtNLM"/>
    </source>
</evidence>
<comment type="caution">
    <text evidence="1">The sequence shown here is derived from an EMBL/GenBank/DDBJ whole genome shotgun (WGS) entry which is preliminary data.</text>
</comment>
<dbReference type="NCBIfam" id="NF033572">
    <property type="entry name" value="transpos_ISKra4"/>
    <property type="match status" value="1"/>
</dbReference>
<reference evidence="1 2" key="1">
    <citation type="submission" date="2019-07" db="EMBL/GenBank/DDBJ databases">
        <title>Whole genome shotgun sequence of Deinococcus cellulosilyticus NBRC 106333.</title>
        <authorList>
            <person name="Hosoyama A."/>
            <person name="Uohara A."/>
            <person name="Ohji S."/>
            <person name="Ichikawa N."/>
        </authorList>
    </citation>
    <scope>NUCLEOTIDE SEQUENCE [LARGE SCALE GENOMIC DNA]</scope>
    <source>
        <strain evidence="1 2">NBRC 106333</strain>
    </source>
</reference>
<dbReference type="Proteomes" id="UP000321306">
    <property type="component" value="Unassembled WGS sequence"/>
</dbReference>
<gene>
    <name evidence="1" type="ORF">DC3_12670</name>
</gene>
<name>A0A511MYN9_DEIC1</name>
<evidence type="ECO:0000313" key="1">
    <source>
        <dbReference type="EMBL" id="GEM45632.1"/>
    </source>
</evidence>
<evidence type="ECO:0000313" key="2">
    <source>
        <dbReference type="Proteomes" id="UP000321306"/>
    </source>
</evidence>
<sequence>MHFTLKLEVTDDTGHTTLTDLITLHRGDLTAETLGLQLSESHQLLQALQNQMLATQLQSFLVSQKQCLTCGKTLHSKGQHHKNIRTLFGDFKVSSPRLKRCPCSSQAQKTSSPLSTLLPEKMTPELWFMESKWAALAAYGVATQCLKDAFPVGKALSKVTLRRHTLKLARRCESRPLPDQRLLGGRSERSLQTMPLPNGPLMVGLDGGYVRKPGKQGFFEVIAGKSHLQFTRDPEAVLPPVRCFAFVQGMGASAQQRLLGVFKEQGFQSNQTMLFLSDGGDSLRQIQRDFCAVSEHILDWFHLTMRLTVLGQCSRGLPALKPTETAFTPEEVGAQLTRIKHYLWHGNTVVALETLDELVEPLNWVDKLPAPWQRILNLLKDLQTYVTRNRGYIVNYGERYRNKEEISSAFVESTVNWVISKRFCKKQQMGWTVSGAHLLLQVRTQVLNDELEQTFQGWYPGFHKPAA</sequence>
<dbReference type="EMBL" id="BJXB01000004">
    <property type="protein sequence ID" value="GEM45632.1"/>
    <property type="molecule type" value="Genomic_DNA"/>
</dbReference>
<protein>
    <recommendedName>
        <fullName evidence="3">ISKra4 family transposase</fullName>
    </recommendedName>
</protein>
<dbReference type="AlphaFoldDB" id="A0A511MYN9"/>
<dbReference type="RefSeq" id="WP_186815876.1">
    <property type="nucleotide sequence ID" value="NZ_BJXB01000004.1"/>
</dbReference>
<keyword evidence="2" id="KW-1185">Reference proteome</keyword>
<proteinExistence type="predicted"/>